<name>A0A210PNQ4_MIZYE</name>
<dbReference type="Pfam" id="PF01419">
    <property type="entry name" value="Jacalin"/>
    <property type="match status" value="1"/>
</dbReference>
<gene>
    <name evidence="2" type="ORF">KP79_PYT09127</name>
</gene>
<proteinExistence type="predicted"/>
<sequence length="211" mass="23954">MPSFWDNVPQGKWNIVMDKPTTHPTEAYVSKVSEFNDKLFTEPDVVVTSIELYFRPWLYTDVKTTDVLGGMKLSYDNGYEICHGIKPKSNSTKNEQLIKAYKIRLTRGELIHTIDVAFGWCINRLTFYTSKGRQLGPFGGKGGDVHKYKSPANGQFGHFHCFSGREIMTYEMLALTHLQIGWAHFETSDANEDQMAGSENNITTDQARSNV</sequence>
<accession>A0A210PNQ4</accession>
<dbReference type="AlphaFoldDB" id="A0A210PNQ4"/>
<dbReference type="OrthoDB" id="6357972at2759"/>
<keyword evidence="3" id="KW-1185">Reference proteome</keyword>
<organism evidence="2 3">
    <name type="scientific">Mizuhopecten yessoensis</name>
    <name type="common">Japanese scallop</name>
    <name type="synonym">Patinopecten yessoensis</name>
    <dbReference type="NCBI Taxonomy" id="6573"/>
    <lineage>
        <taxon>Eukaryota</taxon>
        <taxon>Metazoa</taxon>
        <taxon>Spiralia</taxon>
        <taxon>Lophotrochozoa</taxon>
        <taxon>Mollusca</taxon>
        <taxon>Bivalvia</taxon>
        <taxon>Autobranchia</taxon>
        <taxon>Pteriomorphia</taxon>
        <taxon>Pectinida</taxon>
        <taxon>Pectinoidea</taxon>
        <taxon>Pectinidae</taxon>
        <taxon>Mizuhopecten</taxon>
    </lineage>
</organism>
<reference evidence="2 3" key="1">
    <citation type="journal article" date="2017" name="Nat. Ecol. Evol.">
        <title>Scallop genome provides insights into evolution of bilaterian karyotype and development.</title>
        <authorList>
            <person name="Wang S."/>
            <person name="Zhang J."/>
            <person name="Jiao W."/>
            <person name="Li J."/>
            <person name="Xun X."/>
            <person name="Sun Y."/>
            <person name="Guo X."/>
            <person name="Huan P."/>
            <person name="Dong B."/>
            <person name="Zhang L."/>
            <person name="Hu X."/>
            <person name="Sun X."/>
            <person name="Wang J."/>
            <person name="Zhao C."/>
            <person name="Wang Y."/>
            <person name="Wang D."/>
            <person name="Huang X."/>
            <person name="Wang R."/>
            <person name="Lv J."/>
            <person name="Li Y."/>
            <person name="Zhang Z."/>
            <person name="Liu B."/>
            <person name="Lu W."/>
            <person name="Hui Y."/>
            <person name="Liang J."/>
            <person name="Zhou Z."/>
            <person name="Hou R."/>
            <person name="Li X."/>
            <person name="Liu Y."/>
            <person name="Li H."/>
            <person name="Ning X."/>
            <person name="Lin Y."/>
            <person name="Zhao L."/>
            <person name="Xing Q."/>
            <person name="Dou J."/>
            <person name="Li Y."/>
            <person name="Mao J."/>
            <person name="Guo H."/>
            <person name="Dou H."/>
            <person name="Li T."/>
            <person name="Mu C."/>
            <person name="Jiang W."/>
            <person name="Fu Q."/>
            <person name="Fu X."/>
            <person name="Miao Y."/>
            <person name="Liu J."/>
            <person name="Yu Q."/>
            <person name="Li R."/>
            <person name="Liao H."/>
            <person name="Li X."/>
            <person name="Kong Y."/>
            <person name="Jiang Z."/>
            <person name="Chourrout D."/>
            <person name="Li R."/>
            <person name="Bao Z."/>
        </authorList>
    </citation>
    <scope>NUCLEOTIDE SEQUENCE [LARGE SCALE GENOMIC DNA]</scope>
    <source>
        <strain evidence="2 3">PY_sf001</strain>
    </source>
</reference>
<dbReference type="Proteomes" id="UP000242188">
    <property type="component" value="Unassembled WGS sequence"/>
</dbReference>
<dbReference type="Gene3D" id="2.100.10.30">
    <property type="entry name" value="Jacalin-like lectin domain"/>
    <property type="match status" value="1"/>
</dbReference>
<protein>
    <recommendedName>
        <fullName evidence="1">Jacalin-type lectin domain-containing protein</fullName>
    </recommendedName>
</protein>
<evidence type="ECO:0000313" key="3">
    <source>
        <dbReference type="Proteomes" id="UP000242188"/>
    </source>
</evidence>
<dbReference type="InterPro" id="IPR001229">
    <property type="entry name" value="Jacalin-like_lectin_dom"/>
</dbReference>
<comment type="caution">
    <text evidence="2">The sequence shown here is derived from an EMBL/GenBank/DDBJ whole genome shotgun (WGS) entry which is preliminary data.</text>
</comment>
<evidence type="ECO:0000313" key="2">
    <source>
        <dbReference type="EMBL" id="OWF38098.1"/>
    </source>
</evidence>
<dbReference type="EMBL" id="NEDP02005573">
    <property type="protein sequence ID" value="OWF38098.1"/>
    <property type="molecule type" value="Genomic_DNA"/>
</dbReference>
<dbReference type="InterPro" id="IPR036404">
    <property type="entry name" value="Jacalin-like_lectin_dom_sf"/>
</dbReference>
<evidence type="ECO:0000259" key="1">
    <source>
        <dbReference type="Pfam" id="PF01419"/>
    </source>
</evidence>
<feature type="domain" description="Jacalin-type lectin" evidence="1">
    <location>
        <begin position="93"/>
        <end position="167"/>
    </location>
</feature>
<dbReference type="SUPFAM" id="SSF51101">
    <property type="entry name" value="Mannose-binding lectins"/>
    <property type="match status" value="1"/>
</dbReference>